<dbReference type="eggNOG" id="KOG0023">
    <property type="taxonomic scope" value="Eukaryota"/>
</dbReference>
<dbReference type="AlphaFoldDB" id="I2GVC0"/>
<evidence type="ECO:0000256" key="10">
    <source>
        <dbReference type="ARBA" id="ARBA00050997"/>
    </source>
</evidence>
<dbReference type="InterPro" id="IPR002328">
    <property type="entry name" value="ADH_Zn_CS"/>
</dbReference>
<keyword evidence="8" id="KW-0560">Oxidoreductase</keyword>
<evidence type="ECO:0000256" key="3">
    <source>
        <dbReference type="ARBA" id="ARBA00011738"/>
    </source>
</evidence>
<comment type="similarity">
    <text evidence="2 11">Belongs to the zinc-containing alcohol dehydrogenase family.</text>
</comment>
<evidence type="ECO:0000256" key="6">
    <source>
        <dbReference type="ARBA" id="ARBA00022833"/>
    </source>
</evidence>
<proteinExistence type="inferred from homology"/>
<comment type="subunit">
    <text evidence="3">Homodimer.</text>
</comment>
<keyword evidence="4" id="KW-0597">Phosphoprotein</keyword>
<dbReference type="GO" id="GO:0008106">
    <property type="term" value="F:alcohol dehydrogenase (NADP+) activity"/>
    <property type="evidence" value="ECO:0007669"/>
    <property type="project" value="UniProtKB-EC"/>
</dbReference>
<dbReference type="GeneID" id="14492937"/>
<dbReference type="SMART" id="SM00829">
    <property type="entry name" value="PKS_ER"/>
    <property type="match status" value="1"/>
</dbReference>
<organism evidence="13 14">
    <name type="scientific">Henningerozyma blattae (strain ATCC 34711 / CBS 6284 / DSM 70876 / NBRC 10599 / NRRL Y-10934 / UCD 77-7)</name>
    <name type="common">Yeast</name>
    <name type="synonym">Tetrapisispora blattae</name>
    <dbReference type="NCBI Taxonomy" id="1071380"/>
    <lineage>
        <taxon>Eukaryota</taxon>
        <taxon>Fungi</taxon>
        <taxon>Dikarya</taxon>
        <taxon>Ascomycota</taxon>
        <taxon>Saccharomycotina</taxon>
        <taxon>Saccharomycetes</taxon>
        <taxon>Saccharomycetales</taxon>
        <taxon>Saccharomycetaceae</taxon>
        <taxon>Henningerozyma</taxon>
    </lineage>
</organism>
<sequence length="360" mass="39366">MKMSYPEKFQGIAVTDNNNWLNPKKISFEPKKFLPNDIDIKIAACGVCGSDTHTAASRWGACPKNQIVGHEIIGHIVKLGPNCDKSWKIGQRVGVGAQSGSCLNCDRCETQNEPYCPHTILTYTSKYDDGYISQGGYASHARVHEHFVIPIPDELPTNFAAPLLCGGVTVFSPLLRHGCGPGKKVGIIGIGGIGHMGIMIAKAMGAEVYAFSRGENKRSDAMKLGADHYFATGTEGWDKDLFNTLDLVVICASSLTDINLDQYINIMKIGGMIQSISIPNFTEKLVLSPFSLVGVNIGNSHIGSPHEIKLLLDLMATNGIKPWIETIQINETGVNEAWTRMEKGDVKYRFVLTDFDSEFK</sequence>
<dbReference type="SUPFAM" id="SSF51735">
    <property type="entry name" value="NAD(P)-binding Rossmann-fold domains"/>
    <property type="match status" value="1"/>
</dbReference>
<protein>
    <recommendedName>
        <fullName evidence="9">alcohol dehydrogenase (NADP(+))</fullName>
        <ecNumber evidence="9">1.1.1.2</ecNumber>
    </recommendedName>
</protein>
<dbReference type="Pfam" id="PF08240">
    <property type="entry name" value="ADH_N"/>
    <property type="match status" value="1"/>
</dbReference>
<dbReference type="Gene3D" id="3.40.50.720">
    <property type="entry name" value="NAD(P)-binding Rossmann-like Domain"/>
    <property type="match status" value="1"/>
</dbReference>
<gene>
    <name evidence="13" type="primary">TBLA0A02730</name>
    <name evidence="13" type="ORF">TBLA_0A02730</name>
</gene>
<dbReference type="InterPro" id="IPR020843">
    <property type="entry name" value="ER"/>
</dbReference>
<dbReference type="PROSITE" id="PS00059">
    <property type="entry name" value="ADH_ZINC"/>
    <property type="match status" value="1"/>
</dbReference>
<dbReference type="STRING" id="1071380.I2GVC0"/>
<keyword evidence="6 11" id="KW-0862">Zinc</keyword>
<dbReference type="RefSeq" id="XP_004177591.1">
    <property type="nucleotide sequence ID" value="XM_004177543.1"/>
</dbReference>
<dbReference type="KEGG" id="tbl:TBLA_0A02730"/>
<dbReference type="GO" id="GO:0006066">
    <property type="term" value="P:alcohol metabolic process"/>
    <property type="evidence" value="ECO:0007669"/>
    <property type="project" value="UniProtKB-ARBA"/>
</dbReference>
<accession>I2GVC0</accession>
<keyword evidence="5 11" id="KW-0479">Metal-binding</keyword>
<dbReference type="SUPFAM" id="SSF50129">
    <property type="entry name" value="GroES-like"/>
    <property type="match status" value="1"/>
</dbReference>
<dbReference type="HOGENOM" id="CLU_026673_20_2_1"/>
<dbReference type="InterPro" id="IPR013149">
    <property type="entry name" value="ADH-like_C"/>
</dbReference>
<dbReference type="InParanoid" id="I2GVC0"/>
<evidence type="ECO:0000256" key="2">
    <source>
        <dbReference type="ARBA" id="ARBA00008072"/>
    </source>
</evidence>
<dbReference type="CDD" id="cd05283">
    <property type="entry name" value="CAD1"/>
    <property type="match status" value="1"/>
</dbReference>
<evidence type="ECO:0000256" key="8">
    <source>
        <dbReference type="ARBA" id="ARBA00023002"/>
    </source>
</evidence>
<dbReference type="OMA" id="VYCPKMI"/>
<evidence type="ECO:0000313" key="13">
    <source>
        <dbReference type="EMBL" id="CCH58072.1"/>
    </source>
</evidence>
<dbReference type="FunFam" id="3.40.50.720:FF:000158">
    <property type="entry name" value="Zinc-binding alcohol dehydrogenase"/>
    <property type="match status" value="1"/>
</dbReference>
<dbReference type="InterPro" id="IPR029752">
    <property type="entry name" value="D-isomer_DH_CS1"/>
</dbReference>
<dbReference type="OrthoDB" id="1879366at2759"/>
<evidence type="ECO:0000259" key="12">
    <source>
        <dbReference type="SMART" id="SM00829"/>
    </source>
</evidence>
<dbReference type="EMBL" id="HE806316">
    <property type="protein sequence ID" value="CCH58072.1"/>
    <property type="molecule type" value="Genomic_DNA"/>
</dbReference>
<evidence type="ECO:0000256" key="9">
    <source>
        <dbReference type="ARBA" id="ARBA00024074"/>
    </source>
</evidence>
<dbReference type="Proteomes" id="UP000002866">
    <property type="component" value="Chromosome 1"/>
</dbReference>
<name>I2GVC0_HENB6</name>
<dbReference type="Gene3D" id="3.90.180.10">
    <property type="entry name" value="Medium-chain alcohol dehydrogenases, catalytic domain"/>
    <property type="match status" value="1"/>
</dbReference>
<comment type="catalytic activity">
    <reaction evidence="10">
        <text>a primary alcohol + NADP(+) = an aldehyde + NADPH + H(+)</text>
        <dbReference type="Rhea" id="RHEA:15937"/>
        <dbReference type="ChEBI" id="CHEBI:15378"/>
        <dbReference type="ChEBI" id="CHEBI:15734"/>
        <dbReference type="ChEBI" id="CHEBI:17478"/>
        <dbReference type="ChEBI" id="CHEBI:57783"/>
        <dbReference type="ChEBI" id="CHEBI:58349"/>
        <dbReference type="EC" id="1.1.1.2"/>
    </reaction>
    <physiologicalReaction direction="left-to-right" evidence="10">
        <dbReference type="Rhea" id="RHEA:15938"/>
    </physiologicalReaction>
    <physiologicalReaction direction="right-to-left" evidence="10">
        <dbReference type="Rhea" id="RHEA:15939"/>
    </physiologicalReaction>
</comment>
<evidence type="ECO:0000256" key="7">
    <source>
        <dbReference type="ARBA" id="ARBA00022857"/>
    </source>
</evidence>
<dbReference type="Pfam" id="PF00107">
    <property type="entry name" value="ADH_zinc_N"/>
    <property type="match status" value="1"/>
</dbReference>
<dbReference type="GO" id="GO:0008270">
    <property type="term" value="F:zinc ion binding"/>
    <property type="evidence" value="ECO:0007669"/>
    <property type="project" value="InterPro"/>
</dbReference>
<dbReference type="PANTHER" id="PTHR42683">
    <property type="entry name" value="ALDEHYDE REDUCTASE"/>
    <property type="match status" value="1"/>
</dbReference>
<dbReference type="FunCoup" id="I2GVC0">
    <property type="interactions" value="553"/>
</dbReference>
<evidence type="ECO:0000256" key="4">
    <source>
        <dbReference type="ARBA" id="ARBA00022553"/>
    </source>
</evidence>
<keyword evidence="14" id="KW-1185">Reference proteome</keyword>
<dbReference type="InterPro" id="IPR047109">
    <property type="entry name" value="CAD-like"/>
</dbReference>
<dbReference type="InterPro" id="IPR011032">
    <property type="entry name" value="GroES-like_sf"/>
</dbReference>
<dbReference type="InterPro" id="IPR013154">
    <property type="entry name" value="ADH-like_N"/>
</dbReference>
<evidence type="ECO:0000256" key="11">
    <source>
        <dbReference type="RuleBase" id="RU361277"/>
    </source>
</evidence>
<evidence type="ECO:0000256" key="1">
    <source>
        <dbReference type="ARBA" id="ARBA00001947"/>
    </source>
</evidence>
<feature type="domain" description="Enoyl reductase (ER)" evidence="12">
    <location>
        <begin position="13"/>
        <end position="352"/>
    </location>
</feature>
<evidence type="ECO:0000313" key="14">
    <source>
        <dbReference type="Proteomes" id="UP000002866"/>
    </source>
</evidence>
<keyword evidence="7" id="KW-0521">NADP</keyword>
<dbReference type="PROSITE" id="PS00065">
    <property type="entry name" value="D_2_HYDROXYACID_DH_1"/>
    <property type="match status" value="1"/>
</dbReference>
<comment type="cofactor">
    <cofactor evidence="1 11">
        <name>Zn(2+)</name>
        <dbReference type="ChEBI" id="CHEBI:29105"/>
    </cofactor>
</comment>
<dbReference type="EC" id="1.1.1.2" evidence="9"/>
<reference evidence="13 14" key="1">
    <citation type="journal article" date="2011" name="Proc. Natl. Acad. Sci. U.S.A.">
        <title>Evolutionary erosion of yeast sex chromosomes by mating-type switching accidents.</title>
        <authorList>
            <person name="Gordon J.L."/>
            <person name="Armisen D."/>
            <person name="Proux-Wera E."/>
            <person name="Oheigeartaigh S.S."/>
            <person name="Byrne K.P."/>
            <person name="Wolfe K.H."/>
        </authorList>
    </citation>
    <scope>NUCLEOTIDE SEQUENCE [LARGE SCALE GENOMIC DNA]</scope>
    <source>
        <strain evidence="14">ATCC 34711 / CBS 6284 / DSM 70876 / NBRC 10599 / NRRL Y-10934 / UCD 77-7</strain>
    </source>
</reference>
<dbReference type="InterPro" id="IPR036291">
    <property type="entry name" value="NAD(P)-bd_dom_sf"/>
</dbReference>
<evidence type="ECO:0000256" key="5">
    <source>
        <dbReference type="ARBA" id="ARBA00022723"/>
    </source>
</evidence>